<dbReference type="AlphaFoldDB" id="A0A170VRY2"/>
<dbReference type="PANTHER" id="PTHR46599">
    <property type="entry name" value="PIGGYBAC TRANSPOSABLE ELEMENT-DERIVED PROTEIN 4"/>
    <property type="match status" value="1"/>
</dbReference>
<protein>
    <submittedName>
        <fullName evidence="2">Piggybac transposable element-derived protein 4-like protein</fullName>
    </submittedName>
</protein>
<evidence type="ECO:0000259" key="1">
    <source>
        <dbReference type="Pfam" id="PF13843"/>
    </source>
</evidence>
<dbReference type="PANTHER" id="PTHR46599:SF3">
    <property type="entry name" value="PIGGYBAC TRANSPOSABLE ELEMENT-DERIVED PROTEIN 4"/>
    <property type="match status" value="1"/>
</dbReference>
<proteinExistence type="predicted"/>
<dbReference type="EMBL" id="GEMB01006452">
    <property type="protein sequence ID" value="JAR96889.1"/>
    <property type="molecule type" value="Transcribed_RNA"/>
</dbReference>
<reference evidence="2" key="2">
    <citation type="journal article" date="2017" name="J. Med. Entomol.">
        <title>Transcriptome Analysis of the Triatoma infestans (Hemiptera: Reduviidae) Integument.</title>
        <authorList>
            <person name="Calderon-Fernandez G.M."/>
            <person name="Moriconi D.E."/>
            <person name="Dulbecco A.B."/>
            <person name="Juarez M.P."/>
        </authorList>
    </citation>
    <scope>NUCLEOTIDE SEQUENCE</scope>
    <source>
        <strain evidence="2">Int1</strain>
        <tissue evidence="2">Integument</tissue>
    </source>
</reference>
<dbReference type="InterPro" id="IPR029526">
    <property type="entry name" value="PGBD"/>
</dbReference>
<accession>A0A170VRY2</accession>
<name>A0A170VRY2_TRIIF</name>
<feature type="domain" description="PiggyBac transposable element-derived protein" evidence="1">
    <location>
        <begin position="1"/>
        <end position="69"/>
    </location>
</feature>
<dbReference type="Pfam" id="PF13843">
    <property type="entry name" value="DDE_Tnp_1_7"/>
    <property type="match status" value="1"/>
</dbReference>
<evidence type="ECO:0000313" key="2">
    <source>
        <dbReference type="EMBL" id="JAR96889.1"/>
    </source>
</evidence>
<sequence length="81" mass="9330">MLCDAESGYICKFKLYGGNGEKLQNLVYDLLVGCENKCHHIYMDNYYNSVDLAEHSLSKKIRICGTKCKGKCRITFRLEKN</sequence>
<reference evidence="2" key="1">
    <citation type="submission" date="2016-04" db="EMBL/GenBank/DDBJ databases">
        <authorList>
            <person name="Calderon-Fernandez G.M.Sr."/>
        </authorList>
    </citation>
    <scope>NUCLEOTIDE SEQUENCE</scope>
    <source>
        <strain evidence="2">Int1</strain>
        <tissue evidence="2">Integument</tissue>
    </source>
</reference>
<organism evidence="2">
    <name type="scientific">Triatoma infestans</name>
    <name type="common">Assassin bug</name>
    <dbReference type="NCBI Taxonomy" id="30076"/>
    <lineage>
        <taxon>Eukaryota</taxon>
        <taxon>Metazoa</taxon>
        <taxon>Ecdysozoa</taxon>
        <taxon>Arthropoda</taxon>
        <taxon>Hexapoda</taxon>
        <taxon>Insecta</taxon>
        <taxon>Pterygota</taxon>
        <taxon>Neoptera</taxon>
        <taxon>Paraneoptera</taxon>
        <taxon>Hemiptera</taxon>
        <taxon>Heteroptera</taxon>
        <taxon>Panheteroptera</taxon>
        <taxon>Cimicomorpha</taxon>
        <taxon>Reduviidae</taxon>
        <taxon>Triatominae</taxon>
        <taxon>Triatoma</taxon>
    </lineage>
</organism>